<accession>A0A0L9TLW8</accession>
<organism evidence="1 2">
    <name type="scientific">Phaseolus angularis</name>
    <name type="common">Azuki bean</name>
    <name type="synonym">Vigna angularis</name>
    <dbReference type="NCBI Taxonomy" id="3914"/>
    <lineage>
        <taxon>Eukaryota</taxon>
        <taxon>Viridiplantae</taxon>
        <taxon>Streptophyta</taxon>
        <taxon>Embryophyta</taxon>
        <taxon>Tracheophyta</taxon>
        <taxon>Spermatophyta</taxon>
        <taxon>Magnoliopsida</taxon>
        <taxon>eudicotyledons</taxon>
        <taxon>Gunneridae</taxon>
        <taxon>Pentapetalae</taxon>
        <taxon>rosids</taxon>
        <taxon>fabids</taxon>
        <taxon>Fabales</taxon>
        <taxon>Fabaceae</taxon>
        <taxon>Papilionoideae</taxon>
        <taxon>50 kb inversion clade</taxon>
        <taxon>NPAAA clade</taxon>
        <taxon>indigoferoid/millettioid clade</taxon>
        <taxon>Phaseoleae</taxon>
        <taxon>Vigna</taxon>
    </lineage>
</organism>
<proteinExistence type="predicted"/>
<dbReference type="Gramene" id="KOM31550">
    <property type="protein sequence ID" value="KOM31550"/>
    <property type="gene ID" value="LR48_Vigan01g110500"/>
</dbReference>
<gene>
    <name evidence="1" type="ORF">LR48_Vigan01g110500</name>
</gene>
<evidence type="ECO:0000313" key="1">
    <source>
        <dbReference type="EMBL" id="KOM31550.1"/>
    </source>
</evidence>
<dbReference type="AlphaFoldDB" id="A0A0L9TLW8"/>
<reference evidence="2" key="1">
    <citation type="journal article" date="2015" name="Proc. Natl. Acad. Sci. U.S.A.">
        <title>Genome sequencing of adzuki bean (Vigna angularis) provides insight into high starch and low fat accumulation and domestication.</title>
        <authorList>
            <person name="Yang K."/>
            <person name="Tian Z."/>
            <person name="Chen C."/>
            <person name="Luo L."/>
            <person name="Zhao B."/>
            <person name="Wang Z."/>
            <person name="Yu L."/>
            <person name="Li Y."/>
            <person name="Sun Y."/>
            <person name="Li W."/>
            <person name="Chen Y."/>
            <person name="Li Y."/>
            <person name="Zhang Y."/>
            <person name="Ai D."/>
            <person name="Zhao J."/>
            <person name="Shang C."/>
            <person name="Ma Y."/>
            <person name="Wu B."/>
            <person name="Wang M."/>
            <person name="Gao L."/>
            <person name="Sun D."/>
            <person name="Zhang P."/>
            <person name="Guo F."/>
            <person name="Wang W."/>
            <person name="Li Y."/>
            <person name="Wang J."/>
            <person name="Varshney R.K."/>
            <person name="Wang J."/>
            <person name="Ling H.Q."/>
            <person name="Wan P."/>
        </authorList>
    </citation>
    <scope>NUCLEOTIDE SEQUENCE</scope>
    <source>
        <strain evidence="2">cv. Jingnong 6</strain>
    </source>
</reference>
<dbReference type="Proteomes" id="UP000053144">
    <property type="component" value="Chromosome 1"/>
</dbReference>
<sequence length="64" mass="7065">MNLIKTATFKHSSYLLQCVCNATSSPWSFINKVEGASPSSILRSIYGSEMALKRECTIFFGVSL</sequence>
<name>A0A0L9TLW8_PHAAN</name>
<evidence type="ECO:0000313" key="2">
    <source>
        <dbReference type="Proteomes" id="UP000053144"/>
    </source>
</evidence>
<dbReference type="EMBL" id="CM003371">
    <property type="protein sequence ID" value="KOM31550.1"/>
    <property type="molecule type" value="Genomic_DNA"/>
</dbReference>
<protein>
    <submittedName>
        <fullName evidence="1">Uncharacterized protein</fullName>
    </submittedName>
</protein>